<dbReference type="WBParaSite" id="BTMF_0001678401-mRNA-1">
    <property type="protein sequence ID" value="BTMF_0001678401-mRNA-1"/>
    <property type="gene ID" value="BTMF_0001678401"/>
</dbReference>
<evidence type="ECO:0000313" key="2">
    <source>
        <dbReference type="Proteomes" id="UP000280834"/>
    </source>
</evidence>
<reference evidence="1 2" key="2">
    <citation type="submission" date="2018-11" db="EMBL/GenBank/DDBJ databases">
        <authorList>
            <consortium name="Pathogen Informatics"/>
        </authorList>
    </citation>
    <scope>NUCLEOTIDE SEQUENCE [LARGE SCALE GENOMIC DNA]</scope>
</reference>
<evidence type="ECO:0000313" key="1">
    <source>
        <dbReference type="EMBL" id="VDO50944.1"/>
    </source>
</evidence>
<organism evidence="3">
    <name type="scientific">Brugia timori</name>
    <dbReference type="NCBI Taxonomy" id="42155"/>
    <lineage>
        <taxon>Eukaryota</taxon>
        <taxon>Metazoa</taxon>
        <taxon>Ecdysozoa</taxon>
        <taxon>Nematoda</taxon>
        <taxon>Chromadorea</taxon>
        <taxon>Rhabditida</taxon>
        <taxon>Spirurina</taxon>
        <taxon>Spiruromorpha</taxon>
        <taxon>Filarioidea</taxon>
        <taxon>Onchocercidae</taxon>
        <taxon>Brugia</taxon>
    </lineage>
</organism>
<proteinExistence type="predicted"/>
<protein>
    <submittedName>
        <fullName evidence="1 3">Uncharacterized protein</fullName>
    </submittedName>
</protein>
<dbReference type="AlphaFoldDB" id="A0A0R3R9S1"/>
<dbReference type="Proteomes" id="UP000280834">
    <property type="component" value="Unassembled WGS sequence"/>
</dbReference>
<reference evidence="3" key="1">
    <citation type="submission" date="2017-02" db="UniProtKB">
        <authorList>
            <consortium name="WormBaseParasite"/>
        </authorList>
    </citation>
    <scope>IDENTIFICATION</scope>
</reference>
<keyword evidence="2" id="KW-1185">Reference proteome</keyword>
<name>A0A0R3R9S1_9BILA</name>
<accession>A0A0R3R9S1</accession>
<dbReference type="EMBL" id="UZAG01021573">
    <property type="protein sequence ID" value="VDO50944.1"/>
    <property type="molecule type" value="Genomic_DNA"/>
</dbReference>
<gene>
    <name evidence="1" type="ORF">BTMF_LOCUS14757</name>
</gene>
<sequence length="35" mass="4256">MKHFSLLDIHQSILSHFFFVKICQIRRHFTILADI</sequence>
<evidence type="ECO:0000313" key="3">
    <source>
        <dbReference type="WBParaSite" id="BTMF_0001678401-mRNA-1"/>
    </source>
</evidence>